<feature type="transmembrane region" description="Helical" evidence="8">
    <location>
        <begin position="7"/>
        <end position="31"/>
    </location>
</feature>
<dbReference type="GO" id="GO:0008236">
    <property type="term" value="F:serine-type peptidase activity"/>
    <property type="evidence" value="ECO:0007669"/>
    <property type="project" value="UniProtKB-KW"/>
</dbReference>
<dbReference type="PANTHER" id="PTHR33209">
    <property type="entry name" value="PROTEASE 4"/>
    <property type="match status" value="1"/>
</dbReference>
<accession>A0A212QW39</accession>
<dbReference type="Gene3D" id="3.90.226.10">
    <property type="entry name" value="2-enoyl-CoA Hydratase, Chain A, domain 1"/>
    <property type="match status" value="3"/>
</dbReference>
<dbReference type="RefSeq" id="WP_088560610.1">
    <property type="nucleotide sequence ID" value="NZ_FYEH01000004.1"/>
</dbReference>
<keyword evidence="5" id="KW-0720">Serine protease</keyword>
<dbReference type="InterPro" id="IPR029045">
    <property type="entry name" value="ClpP/crotonase-like_dom_sf"/>
</dbReference>
<dbReference type="OrthoDB" id="9764363at2"/>
<dbReference type="PANTHER" id="PTHR33209:SF1">
    <property type="entry name" value="PEPTIDASE S49 DOMAIN-CONTAINING PROTEIN"/>
    <property type="match status" value="1"/>
</dbReference>
<sequence>MWRFIRGFFAVIGLLAVIVLAVGLGGAYVAYRQWRSPEPLPAAIVLRLDLRQALAETPSSGLSGLTGPGLTVSDVVLTLDRAAADPHVKGVVALIDETEQGLAVTQELRDSILRLHAAGKWTIAWAESFGELSPANQAYYLATAFDEIDMMPSGTLGLTSLAVQTLNAKTLLDRLGVVLSVTQRESFKSAFETFTAAEPSKANILQLKAVLDDSGSQFEAGIAAGRRLDFQAAGAAMAGGPYTAAEAKAAGLVDNLIYGDQLMARIDDRANGVPMVDLDRYAADPPPAPDHAPGVALIRASGLIVRGEDDAFGRIAANQLADTLSTAIDDPAIKAIVLRLNSPGGSPVASDIIARQIHLAIEAGKPVIVSMGNVAASGGYWISMGATRIVAQPGTLTGSIGVVAAKPVIDGLMEKAGVLATTLTNAQNGAMWSMTVPYTPAMQARIDAIMDATYAGFKDGVAVGRKLDPAVVEKAAQGRVWTGQSALERGLVDRLGGLHDALGDARMALGLAPNAPLDIVPLPAPKSPLEQVRDLAQHDLGFLGTIQGLATMAQQALSTNTAPMISVH</sequence>
<comment type="subcellular location">
    <subcellularLocation>
        <location evidence="1">Membrane</location>
    </subcellularLocation>
</comment>
<dbReference type="InterPro" id="IPR047272">
    <property type="entry name" value="S49_SppA_C"/>
</dbReference>
<evidence type="ECO:0000256" key="5">
    <source>
        <dbReference type="ARBA" id="ARBA00022825"/>
    </source>
</evidence>
<keyword evidence="3 10" id="KW-0645">Protease</keyword>
<evidence type="ECO:0000256" key="7">
    <source>
        <dbReference type="PIRSR" id="PIRSR001217-1"/>
    </source>
</evidence>
<evidence type="ECO:0000256" key="4">
    <source>
        <dbReference type="ARBA" id="ARBA00022801"/>
    </source>
</evidence>
<evidence type="ECO:0000313" key="10">
    <source>
        <dbReference type="EMBL" id="SNB63934.1"/>
    </source>
</evidence>
<dbReference type="InterPro" id="IPR047217">
    <property type="entry name" value="S49_SppA_67K_type_N"/>
</dbReference>
<dbReference type="PIRSF" id="PIRSF001217">
    <property type="entry name" value="Protease_4_SppA"/>
    <property type="match status" value="1"/>
</dbReference>
<dbReference type="Gene3D" id="6.20.330.10">
    <property type="match status" value="1"/>
</dbReference>
<dbReference type="InterPro" id="IPR002142">
    <property type="entry name" value="Peptidase_S49"/>
</dbReference>
<dbReference type="EMBL" id="FYEH01000004">
    <property type="protein sequence ID" value="SNB63934.1"/>
    <property type="molecule type" value="Genomic_DNA"/>
</dbReference>
<comment type="similarity">
    <text evidence="2">Belongs to the peptidase S49 family.</text>
</comment>
<dbReference type="Proteomes" id="UP000197065">
    <property type="component" value="Unassembled WGS sequence"/>
</dbReference>
<protein>
    <submittedName>
        <fullName evidence="10">Protease-4</fullName>
    </submittedName>
</protein>
<feature type="domain" description="Peptidase S49" evidence="9">
    <location>
        <begin position="362"/>
        <end position="506"/>
    </location>
</feature>
<evidence type="ECO:0000259" key="9">
    <source>
        <dbReference type="Pfam" id="PF01343"/>
    </source>
</evidence>
<gene>
    <name evidence="10" type="ORF">SAMN07250955_1043</name>
</gene>
<feature type="domain" description="Peptidase S49" evidence="9">
    <location>
        <begin position="135"/>
        <end position="270"/>
    </location>
</feature>
<evidence type="ECO:0000256" key="2">
    <source>
        <dbReference type="ARBA" id="ARBA00008683"/>
    </source>
</evidence>
<dbReference type="GO" id="GO:0006465">
    <property type="term" value="P:signal peptide processing"/>
    <property type="evidence" value="ECO:0007669"/>
    <property type="project" value="InterPro"/>
</dbReference>
<dbReference type="AlphaFoldDB" id="A0A212QW39"/>
<reference evidence="10 11" key="1">
    <citation type="submission" date="2017-06" db="EMBL/GenBank/DDBJ databases">
        <authorList>
            <person name="Kim H.J."/>
            <person name="Triplett B.A."/>
        </authorList>
    </citation>
    <scope>NUCLEOTIDE SEQUENCE [LARGE SCALE GENOMIC DNA]</scope>
    <source>
        <strain evidence="10 11">B29T1</strain>
    </source>
</reference>
<keyword evidence="8" id="KW-0812">Transmembrane</keyword>
<dbReference type="CDD" id="cd07023">
    <property type="entry name" value="S49_Sppa_N_C"/>
    <property type="match status" value="1"/>
</dbReference>
<evidence type="ECO:0000256" key="8">
    <source>
        <dbReference type="SAM" id="Phobius"/>
    </source>
</evidence>
<evidence type="ECO:0000256" key="1">
    <source>
        <dbReference type="ARBA" id="ARBA00004370"/>
    </source>
</evidence>
<dbReference type="GO" id="GO:0016020">
    <property type="term" value="C:membrane"/>
    <property type="evidence" value="ECO:0007669"/>
    <property type="project" value="UniProtKB-SubCell"/>
</dbReference>
<proteinExistence type="inferred from homology"/>
<evidence type="ECO:0000256" key="3">
    <source>
        <dbReference type="ARBA" id="ARBA00022670"/>
    </source>
</evidence>
<keyword evidence="6 8" id="KW-0472">Membrane</keyword>
<keyword evidence="8" id="KW-1133">Transmembrane helix</keyword>
<evidence type="ECO:0000256" key="6">
    <source>
        <dbReference type="ARBA" id="ARBA00023136"/>
    </source>
</evidence>
<organism evidence="10 11">
    <name type="scientific">Arboricoccus pini</name>
    <dbReference type="NCBI Taxonomy" id="1963835"/>
    <lineage>
        <taxon>Bacteria</taxon>
        <taxon>Pseudomonadati</taxon>
        <taxon>Pseudomonadota</taxon>
        <taxon>Alphaproteobacteria</taxon>
        <taxon>Geminicoccales</taxon>
        <taxon>Geminicoccaceae</taxon>
        <taxon>Arboricoccus</taxon>
    </lineage>
</organism>
<dbReference type="CDD" id="cd07018">
    <property type="entry name" value="S49_SppA_67K_type"/>
    <property type="match status" value="1"/>
</dbReference>
<keyword evidence="11" id="KW-1185">Reference proteome</keyword>
<feature type="active site" description="Proton donor/acceptor" evidence="7">
    <location>
        <position position="188"/>
    </location>
</feature>
<dbReference type="Pfam" id="PF01343">
    <property type="entry name" value="Peptidase_S49"/>
    <property type="match status" value="2"/>
</dbReference>
<dbReference type="NCBIfam" id="TIGR00706">
    <property type="entry name" value="SppA_dom"/>
    <property type="match status" value="1"/>
</dbReference>
<dbReference type="InterPro" id="IPR004635">
    <property type="entry name" value="Pept_S49_SppA"/>
</dbReference>
<feature type="active site" description="Nucleophile" evidence="7">
    <location>
        <position position="377"/>
    </location>
</feature>
<dbReference type="InterPro" id="IPR004634">
    <property type="entry name" value="Pept_S49_pIV"/>
</dbReference>
<dbReference type="SUPFAM" id="SSF52096">
    <property type="entry name" value="ClpP/crotonase"/>
    <property type="match status" value="2"/>
</dbReference>
<name>A0A212QW39_9PROT</name>
<evidence type="ECO:0000313" key="11">
    <source>
        <dbReference type="Proteomes" id="UP000197065"/>
    </source>
</evidence>
<keyword evidence="4" id="KW-0378">Hydrolase</keyword>